<dbReference type="InParanoid" id="B4CY91"/>
<comment type="caution">
    <text evidence="11">The sequence shown here is derived from an EMBL/GenBank/DDBJ whole genome shotgun (WGS) entry which is preliminary data.</text>
</comment>
<keyword evidence="12" id="KW-1185">Reference proteome</keyword>
<dbReference type="PANTHER" id="PTHR43470">
    <property type="entry name" value="PHOSPHATE TRANSPORT SYSTEM PERMEASE PROTEIN PSTA-RELATED"/>
    <property type="match status" value="1"/>
</dbReference>
<dbReference type="AlphaFoldDB" id="B4CY91"/>
<feature type="transmembrane region" description="Helical" evidence="9">
    <location>
        <begin position="338"/>
        <end position="360"/>
    </location>
</feature>
<comment type="similarity">
    <text evidence="2 9">Belongs to the binding-protein-dependent transport system permease family. CysTW subfamily.</text>
</comment>
<dbReference type="NCBIfam" id="TIGR00974">
    <property type="entry name" value="3a0107s02c"/>
    <property type="match status" value="1"/>
</dbReference>
<dbReference type="SUPFAM" id="SSF161098">
    <property type="entry name" value="MetI-like"/>
    <property type="match status" value="1"/>
</dbReference>
<dbReference type="Pfam" id="PF00528">
    <property type="entry name" value="BPD_transp_1"/>
    <property type="match status" value="1"/>
</dbReference>
<dbReference type="FunCoup" id="B4CY91">
    <property type="interactions" value="218"/>
</dbReference>
<dbReference type="GO" id="GO:0005886">
    <property type="term" value="C:plasma membrane"/>
    <property type="evidence" value="ECO:0007669"/>
    <property type="project" value="UniProtKB-SubCell"/>
</dbReference>
<evidence type="ECO:0000313" key="11">
    <source>
        <dbReference type="EMBL" id="EDY21239.1"/>
    </source>
</evidence>
<dbReference type="InterPro" id="IPR035906">
    <property type="entry name" value="MetI-like_sf"/>
</dbReference>
<proteinExistence type="inferred from homology"/>
<sequence length="370" mass="41562">MNAPVNPFVARKSSARTIEHIAFGFFRTATYFILICAAVIFGFIFVKGGQTVFRSSFPFVNVPFLTQAPETLYVFQFEGKKMELGDRDFRKFKEERHIKDIPAESYVYSSGGIFPCIVGTVLLVIGSMAIALFIGISSAIYLNEYSKQGRFVHFVRLAILNLAGVPSIVFGLFGFALFVMFMPMLQDFRNPTVLSFPVGFGHYLNFSGWNVCLLSGWFTLAFMALPVVITASEESLKSVPKGFREGSLALGATKWQTIRTNVLPYALPGMLTSSILGIARVAGETAPIMFTAAYVIRDKMPWQVDHPMDFFFQGVMALPYHIYVVSSKIPQNEYTERVQYGAAFVFLVIVMGIALTSILLRIKMRNRYRW</sequence>
<evidence type="ECO:0000259" key="10">
    <source>
        <dbReference type="PROSITE" id="PS50928"/>
    </source>
</evidence>
<evidence type="ECO:0000256" key="6">
    <source>
        <dbReference type="ARBA" id="ARBA00022692"/>
    </source>
</evidence>
<evidence type="ECO:0000256" key="3">
    <source>
        <dbReference type="ARBA" id="ARBA00016864"/>
    </source>
</evidence>
<keyword evidence="8 9" id="KW-0472">Membrane</keyword>
<feature type="domain" description="ABC transmembrane type-1" evidence="10">
    <location>
        <begin position="117"/>
        <end position="359"/>
    </location>
</feature>
<comment type="caution">
    <text evidence="9">Lacks conserved residue(s) required for the propagation of feature annotation.</text>
</comment>
<gene>
    <name evidence="11" type="ORF">CfE428DRAFT_1532</name>
</gene>
<dbReference type="GO" id="GO:0005315">
    <property type="term" value="F:phosphate transmembrane transporter activity"/>
    <property type="evidence" value="ECO:0007669"/>
    <property type="project" value="InterPro"/>
</dbReference>
<name>B4CY91_9BACT</name>
<dbReference type="InterPro" id="IPR000515">
    <property type="entry name" value="MetI-like"/>
</dbReference>
<dbReference type="eggNOG" id="COG0581">
    <property type="taxonomic scope" value="Bacteria"/>
</dbReference>
<feature type="transmembrane region" description="Helical" evidence="9">
    <location>
        <begin position="154"/>
        <end position="186"/>
    </location>
</feature>
<organism evidence="11 12">
    <name type="scientific">Chthoniobacter flavus Ellin428</name>
    <dbReference type="NCBI Taxonomy" id="497964"/>
    <lineage>
        <taxon>Bacteria</taxon>
        <taxon>Pseudomonadati</taxon>
        <taxon>Verrucomicrobiota</taxon>
        <taxon>Spartobacteria</taxon>
        <taxon>Chthoniobacterales</taxon>
        <taxon>Chthoniobacteraceae</taxon>
        <taxon>Chthoniobacter</taxon>
    </lineage>
</organism>
<evidence type="ECO:0000313" key="12">
    <source>
        <dbReference type="Proteomes" id="UP000005824"/>
    </source>
</evidence>
<dbReference type="STRING" id="497964.CfE428DRAFT_1532"/>
<feature type="transmembrane region" description="Helical" evidence="9">
    <location>
        <begin position="112"/>
        <end position="142"/>
    </location>
</feature>
<reference evidence="11 12" key="1">
    <citation type="journal article" date="2011" name="J. Bacteriol.">
        <title>Genome sequence of Chthoniobacter flavus Ellin428, an aerobic heterotrophic soil bacterium.</title>
        <authorList>
            <person name="Kant R."/>
            <person name="van Passel M.W."/>
            <person name="Palva A."/>
            <person name="Lucas S."/>
            <person name="Lapidus A."/>
            <person name="Glavina Del Rio T."/>
            <person name="Dalin E."/>
            <person name="Tice H."/>
            <person name="Bruce D."/>
            <person name="Goodwin L."/>
            <person name="Pitluck S."/>
            <person name="Larimer F.W."/>
            <person name="Land M.L."/>
            <person name="Hauser L."/>
            <person name="Sangwan P."/>
            <person name="de Vos W.M."/>
            <person name="Janssen P.H."/>
            <person name="Smidt H."/>
        </authorList>
    </citation>
    <scope>NUCLEOTIDE SEQUENCE [LARGE SCALE GENOMIC DNA]</scope>
    <source>
        <strain evidence="11 12">Ellin428</strain>
    </source>
</reference>
<evidence type="ECO:0000256" key="2">
    <source>
        <dbReference type="ARBA" id="ARBA00007069"/>
    </source>
</evidence>
<keyword evidence="5 9" id="KW-1003">Cell membrane</keyword>
<accession>B4CY91</accession>
<evidence type="ECO:0000256" key="7">
    <source>
        <dbReference type="ARBA" id="ARBA00022989"/>
    </source>
</evidence>
<keyword evidence="7 9" id="KW-1133">Transmembrane helix</keyword>
<dbReference type="GO" id="GO:0035435">
    <property type="term" value="P:phosphate ion transmembrane transport"/>
    <property type="evidence" value="ECO:0007669"/>
    <property type="project" value="InterPro"/>
</dbReference>
<dbReference type="PROSITE" id="PS50928">
    <property type="entry name" value="ABC_TM1"/>
    <property type="match status" value="1"/>
</dbReference>
<dbReference type="PANTHER" id="PTHR43470:SF3">
    <property type="entry name" value="PHOSPHATE TRANSPORT SYSTEM PERMEASE PROTEIN PSTA-RELATED"/>
    <property type="match status" value="1"/>
</dbReference>
<evidence type="ECO:0000256" key="5">
    <source>
        <dbReference type="ARBA" id="ARBA00022475"/>
    </source>
</evidence>
<dbReference type="CDD" id="cd06261">
    <property type="entry name" value="TM_PBP2"/>
    <property type="match status" value="1"/>
</dbReference>
<feature type="transmembrane region" description="Helical" evidence="9">
    <location>
        <begin position="21"/>
        <end position="46"/>
    </location>
</feature>
<dbReference type="EMBL" id="ABVL01000003">
    <property type="protein sequence ID" value="EDY21239.1"/>
    <property type="molecule type" value="Genomic_DNA"/>
</dbReference>
<keyword evidence="4" id="KW-0813">Transport</keyword>
<comment type="subcellular location">
    <subcellularLocation>
        <location evidence="1 9">Cell membrane</location>
        <topology evidence="1 9">Multi-pass membrane protein</topology>
    </subcellularLocation>
</comment>
<keyword evidence="6 9" id="KW-0812">Transmembrane</keyword>
<evidence type="ECO:0000256" key="4">
    <source>
        <dbReference type="ARBA" id="ARBA00022448"/>
    </source>
</evidence>
<dbReference type="Proteomes" id="UP000005824">
    <property type="component" value="Unassembled WGS sequence"/>
</dbReference>
<dbReference type="RefSeq" id="WP_006978858.1">
    <property type="nucleotide sequence ID" value="NZ_ABVL01000003.1"/>
</dbReference>
<dbReference type="InterPro" id="IPR005672">
    <property type="entry name" value="Phosphate_PstA"/>
</dbReference>
<protein>
    <recommendedName>
        <fullName evidence="3 9">Phosphate transport system permease protein PstA</fullName>
    </recommendedName>
</protein>
<evidence type="ECO:0000256" key="1">
    <source>
        <dbReference type="ARBA" id="ARBA00004651"/>
    </source>
</evidence>
<feature type="transmembrane region" description="Helical" evidence="9">
    <location>
        <begin position="206"/>
        <end position="231"/>
    </location>
</feature>
<evidence type="ECO:0000256" key="8">
    <source>
        <dbReference type="ARBA" id="ARBA00023136"/>
    </source>
</evidence>
<dbReference type="Gene3D" id="1.10.3720.10">
    <property type="entry name" value="MetI-like"/>
    <property type="match status" value="1"/>
</dbReference>
<evidence type="ECO:0000256" key="9">
    <source>
        <dbReference type="RuleBase" id="RU363043"/>
    </source>
</evidence>